<evidence type="ECO:0000256" key="4">
    <source>
        <dbReference type="PROSITE-ProRule" id="PRU01161"/>
    </source>
</evidence>
<dbReference type="Pfam" id="PF01734">
    <property type="entry name" value="Patatin"/>
    <property type="match status" value="1"/>
</dbReference>
<feature type="domain" description="PNPLA" evidence="5">
    <location>
        <begin position="9"/>
        <end position="237"/>
    </location>
</feature>
<dbReference type="PANTHER" id="PTHR14226:SF57">
    <property type="entry name" value="BLR7027 PROTEIN"/>
    <property type="match status" value="1"/>
</dbReference>
<feature type="active site" description="Nucleophile" evidence="4">
    <location>
        <position position="54"/>
    </location>
</feature>
<evidence type="ECO:0000256" key="2">
    <source>
        <dbReference type="ARBA" id="ARBA00022963"/>
    </source>
</evidence>
<evidence type="ECO:0000256" key="3">
    <source>
        <dbReference type="ARBA" id="ARBA00023098"/>
    </source>
</evidence>
<sequence>MARAPITGLVLTGGGARAAYQVGVLRALLQLRREAGVPLAQCRINPFDVICGTSAGAINGAALASRCDDVEAAVDALHGVWHHFHADQVYCADTLGVLRTGSKWLTMLSLGWALRRMCRLRPRSLLDNAPLADLLHDLVPMERLPHLLAQRHLQALAITASGYGSGEHVTFYMSGAPVTPWTRSQRIAVPARLEVPHLLASSAIPFVFPATQLPRRGAMEWFGDGSMRQMAPISPAIHLGAERVLVIGSGRMQEPTERLPAGSAYPSIAQIAGHALSGIFLDALAVDIERLERINRTLALLPPAHRTQSALRPVQALVIAPSQRLDDLAGEHIDALPAPVRALLRGVGVQQGRGARLSRGSTLASYLLFEAPYTRTLIALGEADTRARRDEVCAFFGWGPGGAAGDAIAVAAGGHRATPGGTEGAAASPAGAA</sequence>
<dbReference type="Gene3D" id="3.40.1090.10">
    <property type="entry name" value="Cytosolic phospholipase A2 catalytic domain"/>
    <property type="match status" value="1"/>
</dbReference>
<evidence type="ECO:0000313" key="6">
    <source>
        <dbReference type="EMBL" id="MEK8025678.1"/>
    </source>
</evidence>
<evidence type="ECO:0000313" key="7">
    <source>
        <dbReference type="Proteomes" id="UP001368500"/>
    </source>
</evidence>
<dbReference type="PANTHER" id="PTHR14226">
    <property type="entry name" value="NEUROPATHY TARGET ESTERASE/SWISS CHEESE D.MELANOGASTER"/>
    <property type="match status" value="1"/>
</dbReference>
<comment type="caution">
    <text evidence="6">The sequence shown here is derived from an EMBL/GenBank/DDBJ whole genome shotgun (WGS) entry which is preliminary data.</text>
</comment>
<dbReference type="SUPFAM" id="SSF52151">
    <property type="entry name" value="FabD/lysophospholipase-like"/>
    <property type="match status" value="1"/>
</dbReference>
<feature type="short sequence motif" description="GXSXG" evidence="4">
    <location>
        <begin position="52"/>
        <end position="56"/>
    </location>
</feature>
<keyword evidence="2 4" id="KW-0442">Lipid degradation</keyword>
<dbReference type="InterPro" id="IPR050301">
    <property type="entry name" value="NTE"/>
</dbReference>
<dbReference type="PROSITE" id="PS51635">
    <property type="entry name" value="PNPLA"/>
    <property type="match status" value="1"/>
</dbReference>
<organism evidence="6 7">
    <name type="scientific">Pseudaquabacterium rugosum</name>
    <dbReference type="NCBI Taxonomy" id="2984194"/>
    <lineage>
        <taxon>Bacteria</taxon>
        <taxon>Pseudomonadati</taxon>
        <taxon>Pseudomonadota</taxon>
        <taxon>Betaproteobacteria</taxon>
        <taxon>Burkholderiales</taxon>
        <taxon>Sphaerotilaceae</taxon>
        <taxon>Pseudaquabacterium</taxon>
    </lineage>
</organism>
<dbReference type="InterPro" id="IPR002641">
    <property type="entry name" value="PNPLA_dom"/>
</dbReference>
<comment type="caution">
    <text evidence="4">Lacks conserved residue(s) required for the propagation of feature annotation.</text>
</comment>
<reference evidence="6 7" key="1">
    <citation type="submission" date="2024-04" db="EMBL/GenBank/DDBJ databases">
        <title>Novel species of the genus Ideonella isolated from streams.</title>
        <authorList>
            <person name="Lu H."/>
        </authorList>
    </citation>
    <scope>NUCLEOTIDE SEQUENCE [LARGE SCALE GENOMIC DNA]</scope>
    <source>
        <strain evidence="6 7">BYS139W</strain>
    </source>
</reference>
<evidence type="ECO:0000256" key="1">
    <source>
        <dbReference type="ARBA" id="ARBA00022801"/>
    </source>
</evidence>
<evidence type="ECO:0000259" key="5">
    <source>
        <dbReference type="PROSITE" id="PS51635"/>
    </source>
</evidence>
<keyword evidence="3 4" id="KW-0443">Lipid metabolism</keyword>
<dbReference type="RefSeq" id="WP_341373455.1">
    <property type="nucleotide sequence ID" value="NZ_JBBUTF010000005.1"/>
</dbReference>
<proteinExistence type="predicted"/>
<dbReference type="InterPro" id="IPR016035">
    <property type="entry name" value="Acyl_Trfase/lysoPLipase"/>
</dbReference>
<gene>
    <name evidence="6" type="ORF">AACH11_06870</name>
</gene>
<dbReference type="Proteomes" id="UP001368500">
    <property type="component" value="Unassembled WGS sequence"/>
</dbReference>
<accession>A0ABU9BAK4</accession>
<name>A0ABU9BAK4_9BURK</name>
<keyword evidence="1 4" id="KW-0378">Hydrolase</keyword>
<dbReference type="EMBL" id="JBBUTF010000005">
    <property type="protein sequence ID" value="MEK8025678.1"/>
    <property type="molecule type" value="Genomic_DNA"/>
</dbReference>
<keyword evidence="7" id="KW-1185">Reference proteome</keyword>
<feature type="active site" description="Proton acceptor" evidence="4">
    <location>
        <position position="224"/>
    </location>
</feature>
<protein>
    <submittedName>
        <fullName evidence="6">Patatin-like phospholipase family protein</fullName>
    </submittedName>
</protein>